<sequence length="216" mass="24045">MRVEIWADLVCPWCYLGKRRFEKALAGFEHAADVEVVHRSFQLDPTAPPTAEHQVEQLAAKYGMSIEEMRAQQVRLEGLATEEGLEYHLKGSLSGNTADAHRLLHLGKERGLQDAVVERFYRAQFTEHRSLFDHDSLVDLAAEAGLDPDEARRTLEQGTYADDVVADAREAQELGANGVPFFVVADRYGVSGAQPVELFSEALTRAWDETHAPDPA</sequence>
<comment type="caution">
    <text evidence="2">The sequence shown here is derived from an EMBL/GenBank/DDBJ whole genome shotgun (WGS) entry which is preliminary data.</text>
</comment>
<dbReference type="PANTHER" id="PTHR13887">
    <property type="entry name" value="GLUTATHIONE S-TRANSFERASE KAPPA"/>
    <property type="match status" value="1"/>
</dbReference>
<accession>A0A927MXL8</accession>
<dbReference type="PANTHER" id="PTHR13887:SF41">
    <property type="entry name" value="THIOREDOXIN SUPERFAMILY PROTEIN"/>
    <property type="match status" value="1"/>
</dbReference>
<protein>
    <submittedName>
        <fullName evidence="2">DsbA family dithiol-disulfide isomerase</fullName>
    </submittedName>
</protein>
<dbReference type="InterPro" id="IPR001853">
    <property type="entry name" value="DSBA-like_thioredoxin_dom"/>
</dbReference>
<dbReference type="Gene3D" id="3.40.30.10">
    <property type="entry name" value="Glutaredoxin"/>
    <property type="match status" value="1"/>
</dbReference>
<feature type="domain" description="DSBA-like thioredoxin" evidence="1">
    <location>
        <begin position="3"/>
        <end position="203"/>
    </location>
</feature>
<evidence type="ECO:0000313" key="2">
    <source>
        <dbReference type="EMBL" id="MBE1605187.1"/>
    </source>
</evidence>
<keyword evidence="3" id="KW-1185">Reference proteome</keyword>
<dbReference type="AlphaFoldDB" id="A0A927MXL8"/>
<gene>
    <name evidence="2" type="ORF">HEB94_002035</name>
</gene>
<name>A0A927MXL8_9ACTN</name>
<evidence type="ECO:0000313" key="3">
    <source>
        <dbReference type="Proteomes" id="UP000638648"/>
    </source>
</evidence>
<dbReference type="InterPro" id="IPR036249">
    <property type="entry name" value="Thioredoxin-like_sf"/>
</dbReference>
<dbReference type="RefSeq" id="WP_192749565.1">
    <property type="nucleotide sequence ID" value="NZ_BAABJL010000133.1"/>
</dbReference>
<keyword evidence="2" id="KW-0413">Isomerase</keyword>
<proteinExistence type="predicted"/>
<dbReference type="GO" id="GO:0016853">
    <property type="term" value="F:isomerase activity"/>
    <property type="evidence" value="ECO:0007669"/>
    <property type="project" value="UniProtKB-KW"/>
</dbReference>
<dbReference type="CDD" id="cd03024">
    <property type="entry name" value="DsbA_FrnE"/>
    <property type="match status" value="1"/>
</dbReference>
<reference evidence="2" key="1">
    <citation type="submission" date="2020-10" db="EMBL/GenBank/DDBJ databases">
        <title>Sequencing the genomes of 1000 actinobacteria strains.</title>
        <authorList>
            <person name="Klenk H.-P."/>
        </authorList>
    </citation>
    <scope>NUCLEOTIDE SEQUENCE</scope>
    <source>
        <strain evidence="2">DSM 45354</strain>
    </source>
</reference>
<dbReference type="GO" id="GO:0016491">
    <property type="term" value="F:oxidoreductase activity"/>
    <property type="evidence" value="ECO:0007669"/>
    <property type="project" value="InterPro"/>
</dbReference>
<dbReference type="Pfam" id="PF01323">
    <property type="entry name" value="DSBA"/>
    <property type="match status" value="1"/>
</dbReference>
<dbReference type="Proteomes" id="UP000638648">
    <property type="component" value="Unassembled WGS sequence"/>
</dbReference>
<dbReference type="EMBL" id="JADBEM010000001">
    <property type="protein sequence ID" value="MBE1605187.1"/>
    <property type="molecule type" value="Genomic_DNA"/>
</dbReference>
<evidence type="ECO:0000259" key="1">
    <source>
        <dbReference type="Pfam" id="PF01323"/>
    </source>
</evidence>
<organism evidence="2 3">
    <name type="scientific">Actinopolymorpha pittospori</name>
    <dbReference type="NCBI Taxonomy" id="648752"/>
    <lineage>
        <taxon>Bacteria</taxon>
        <taxon>Bacillati</taxon>
        <taxon>Actinomycetota</taxon>
        <taxon>Actinomycetes</taxon>
        <taxon>Propionibacteriales</taxon>
        <taxon>Actinopolymorphaceae</taxon>
        <taxon>Actinopolymorpha</taxon>
    </lineage>
</organism>
<dbReference type="SUPFAM" id="SSF52833">
    <property type="entry name" value="Thioredoxin-like"/>
    <property type="match status" value="1"/>
</dbReference>